<keyword evidence="9" id="KW-1185">Reference proteome</keyword>
<comment type="similarity">
    <text evidence="2">Belongs to the cation transport ATPase (P-type) (TC 3.A.3) family. Type IB subfamily.</text>
</comment>
<dbReference type="GO" id="GO:0005524">
    <property type="term" value="F:ATP binding"/>
    <property type="evidence" value="ECO:0007669"/>
    <property type="project" value="UniProtKB-KW"/>
</dbReference>
<dbReference type="PANTHER" id="PTHR43079">
    <property type="entry name" value="PROBABLE CADMIUM/ZINC-TRANSPORTING ATPASE HMA1"/>
    <property type="match status" value="1"/>
</dbReference>
<keyword evidence="6" id="KW-0460">Magnesium</keyword>
<evidence type="ECO:0000256" key="4">
    <source>
        <dbReference type="ARBA" id="ARBA00022741"/>
    </source>
</evidence>
<keyword evidence="8" id="KW-0378">Hydrolase</keyword>
<accession>A0A518DVE5</accession>
<dbReference type="PRINTS" id="PR00119">
    <property type="entry name" value="CATATPASE"/>
</dbReference>
<sequence>MVGNGVNDAPAMAIATVGIAMGAAGSDVALETADVALMADDLNHLPFVVGLSRQTSRIIRQNLWLSLGMSPSSFPQACSACDWAPR</sequence>
<dbReference type="SUPFAM" id="SSF56784">
    <property type="entry name" value="HAD-like"/>
    <property type="match status" value="1"/>
</dbReference>
<gene>
    <name evidence="8" type="primary">cadA</name>
    <name evidence="8" type="ORF">Pla8534_36290</name>
</gene>
<evidence type="ECO:0000256" key="7">
    <source>
        <dbReference type="ARBA" id="ARBA00022967"/>
    </source>
</evidence>
<evidence type="ECO:0000256" key="5">
    <source>
        <dbReference type="ARBA" id="ARBA00022840"/>
    </source>
</evidence>
<protein>
    <submittedName>
        <fullName evidence="8">Putative cadmium-transporting ATPase</fullName>
        <ecNumber evidence="8">3.6.3.3</ecNumber>
    </submittedName>
</protein>
<proteinExistence type="inferred from homology"/>
<dbReference type="GO" id="GO:0016787">
    <property type="term" value="F:hydrolase activity"/>
    <property type="evidence" value="ECO:0007669"/>
    <property type="project" value="UniProtKB-KW"/>
</dbReference>
<dbReference type="GO" id="GO:0046872">
    <property type="term" value="F:metal ion binding"/>
    <property type="evidence" value="ECO:0007669"/>
    <property type="project" value="UniProtKB-KW"/>
</dbReference>
<dbReference type="PANTHER" id="PTHR43079:SF1">
    <property type="entry name" value="CADMIUM_ZINC-TRANSPORTING ATPASE HMA1, CHLOROPLASTIC-RELATED"/>
    <property type="match status" value="1"/>
</dbReference>
<evidence type="ECO:0000256" key="6">
    <source>
        <dbReference type="ARBA" id="ARBA00022842"/>
    </source>
</evidence>
<evidence type="ECO:0000313" key="8">
    <source>
        <dbReference type="EMBL" id="QDU95812.1"/>
    </source>
</evidence>
<dbReference type="Gene3D" id="3.40.50.1000">
    <property type="entry name" value="HAD superfamily/HAD-like"/>
    <property type="match status" value="1"/>
</dbReference>
<comment type="subcellular location">
    <subcellularLocation>
        <location evidence="1">Membrane</location>
        <topology evidence="1">Multi-pass membrane protein</topology>
    </subcellularLocation>
</comment>
<keyword evidence="3" id="KW-0479">Metal-binding</keyword>
<dbReference type="EC" id="3.6.3.3" evidence="8"/>
<dbReference type="InterPro" id="IPR036412">
    <property type="entry name" value="HAD-like_sf"/>
</dbReference>
<dbReference type="KEGG" id="lcre:Pla8534_36290"/>
<evidence type="ECO:0000313" key="9">
    <source>
        <dbReference type="Proteomes" id="UP000317648"/>
    </source>
</evidence>
<keyword evidence="5" id="KW-0067">ATP-binding</keyword>
<evidence type="ECO:0000256" key="1">
    <source>
        <dbReference type="ARBA" id="ARBA00004141"/>
    </source>
</evidence>
<evidence type="ECO:0000256" key="3">
    <source>
        <dbReference type="ARBA" id="ARBA00022723"/>
    </source>
</evidence>
<dbReference type="GO" id="GO:0016020">
    <property type="term" value="C:membrane"/>
    <property type="evidence" value="ECO:0007669"/>
    <property type="project" value="UniProtKB-SubCell"/>
</dbReference>
<dbReference type="AlphaFoldDB" id="A0A518DVE5"/>
<dbReference type="InterPro" id="IPR023214">
    <property type="entry name" value="HAD_sf"/>
</dbReference>
<keyword evidence="7" id="KW-1278">Translocase</keyword>
<dbReference type="InterPro" id="IPR051949">
    <property type="entry name" value="Cation_Transport_ATPase"/>
</dbReference>
<evidence type="ECO:0000256" key="2">
    <source>
        <dbReference type="ARBA" id="ARBA00006024"/>
    </source>
</evidence>
<dbReference type="EMBL" id="CP036433">
    <property type="protein sequence ID" value="QDU95812.1"/>
    <property type="molecule type" value="Genomic_DNA"/>
</dbReference>
<keyword evidence="4" id="KW-0547">Nucleotide-binding</keyword>
<reference evidence="8 9" key="1">
    <citation type="submission" date="2019-02" db="EMBL/GenBank/DDBJ databases">
        <title>Deep-cultivation of Planctomycetes and their phenomic and genomic characterization uncovers novel biology.</title>
        <authorList>
            <person name="Wiegand S."/>
            <person name="Jogler M."/>
            <person name="Boedeker C."/>
            <person name="Pinto D."/>
            <person name="Vollmers J."/>
            <person name="Rivas-Marin E."/>
            <person name="Kohn T."/>
            <person name="Peeters S.H."/>
            <person name="Heuer A."/>
            <person name="Rast P."/>
            <person name="Oberbeckmann S."/>
            <person name="Bunk B."/>
            <person name="Jeske O."/>
            <person name="Meyerdierks A."/>
            <person name="Storesund J.E."/>
            <person name="Kallscheuer N."/>
            <person name="Luecker S."/>
            <person name="Lage O.M."/>
            <person name="Pohl T."/>
            <person name="Merkel B.J."/>
            <person name="Hornburger P."/>
            <person name="Mueller R.-W."/>
            <person name="Bruemmer F."/>
            <person name="Labrenz M."/>
            <person name="Spormann A.M."/>
            <person name="Op den Camp H."/>
            <person name="Overmann J."/>
            <person name="Amann R."/>
            <person name="Jetten M.S.M."/>
            <person name="Mascher T."/>
            <person name="Medema M.H."/>
            <person name="Devos D.P."/>
            <person name="Kaster A.-K."/>
            <person name="Ovreas L."/>
            <person name="Rohde M."/>
            <person name="Galperin M.Y."/>
            <person name="Jogler C."/>
        </authorList>
    </citation>
    <scope>NUCLEOTIDE SEQUENCE [LARGE SCALE GENOMIC DNA]</scope>
    <source>
        <strain evidence="8 9">Pla85_3_4</strain>
    </source>
</reference>
<name>A0A518DVE5_9BACT</name>
<dbReference type="Proteomes" id="UP000317648">
    <property type="component" value="Chromosome"/>
</dbReference>
<organism evidence="8 9">
    <name type="scientific">Lignipirellula cremea</name>
    <dbReference type="NCBI Taxonomy" id="2528010"/>
    <lineage>
        <taxon>Bacteria</taxon>
        <taxon>Pseudomonadati</taxon>
        <taxon>Planctomycetota</taxon>
        <taxon>Planctomycetia</taxon>
        <taxon>Pirellulales</taxon>
        <taxon>Pirellulaceae</taxon>
        <taxon>Lignipirellula</taxon>
    </lineage>
</organism>